<dbReference type="AlphaFoldDB" id="A0A1E4ST64"/>
<gene>
    <name evidence="2" type="ORF">CANARDRAFT_30618</name>
</gene>
<keyword evidence="1" id="KW-0472">Membrane</keyword>
<name>A0A1E4ST64_9ASCO</name>
<dbReference type="Proteomes" id="UP000094801">
    <property type="component" value="Unassembled WGS sequence"/>
</dbReference>
<feature type="transmembrane region" description="Helical" evidence="1">
    <location>
        <begin position="258"/>
        <end position="280"/>
    </location>
</feature>
<reference evidence="3" key="1">
    <citation type="submission" date="2016-04" db="EMBL/GenBank/DDBJ databases">
        <title>Comparative genomics of biotechnologically important yeasts.</title>
        <authorList>
            <consortium name="DOE Joint Genome Institute"/>
            <person name="Riley R."/>
            <person name="Haridas S."/>
            <person name="Wolfe K.H."/>
            <person name="Lopes M.R."/>
            <person name="Hittinger C.T."/>
            <person name="Goker M."/>
            <person name="Salamov A."/>
            <person name="Wisecaver J."/>
            <person name="Long T.M."/>
            <person name="Aerts A.L."/>
            <person name="Barry K."/>
            <person name="Choi C."/>
            <person name="Clum A."/>
            <person name="Coughlan A.Y."/>
            <person name="Deshpande S."/>
            <person name="Douglass A.P."/>
            <person name="Hanson S.J."/>
            <person name="Klenk H.-P."/>
            <person name="Labutti K."/>
            <person name="Lapidus A."/>
            <person name="Lindquist E."/>
            <person name="Lipzen A."/>
            <person name="Meier-Kolthoff J.P."/>
            <person name="Ohm R.A."/>
            <person name="Otillar R.P."/>
            <person name="Pangilinan J."/>
            <person name="Peng Y."/>
            <person name="Rokas A."/>
            <person name="Rosa C.A."/>
            <person name="Scheuner C."/>
            <person name="Sibirny A.A."/>
            <person name="Slot J.C."/>
            <person name="Stielow J.B."/>
            <person name="Sun H."/>
            <person name="Kurtzman C.P."/>
            <person name="Blackwell M."/>
            <person name="Grigoriev I.V."/>
            <person name="Jeffries T.W."/>
        </authorList>
    </citation>
    <scope>NUCLEOTIDE SEQUENCE [LARGE SCALE GENOMIC DNA]</scope>
    <source>
        <strain evidence="3">NRRL YB-2248</strain>
    </source>
</reference>
<keyword evidence="1" id="KW-0812">Transmembrane</keyword>
<proteinExistence type="predicted"/>
<evidence type="ECO:0000313" key="2">
    <source>
        <dbReference type="EMBL" id="ODV82700.1"/>
    </source>
</evidence>
<sequence length="293" mass="33746">MAAIQDPFNERSSYNANESMYDMFYNNLASIHNQFNQFEQASDNLKLILNQSDLSNIGELDEKIFQASHQAQSIKNEFNSLNFDQSDYDKTVKYNELMTKFKYKLDIFIATLRNFKYKLNIKSSDTFRLVEPNDTLDYRIREDSYFNSLMSQLSYPDQQRLESVREMYLVLNKVDLTINDMSSLSSSLVESKATESPFNDTNADYSNIPNPSNAYFNDFNGSNKYENSANTPLNNDPFAIVGEKAPKPFNRKKELIKLWVILVLLIVLYVIVIVVAAVAANGAKSDDDYYYDS</sequence>
<keyword evidence="1" id="KW-1133">Transmembrane helix</keyword>
<organism evidence="2 3">
    <name type="scientific">[Candida] arabinofermentans NRRL YB-2248</name>
    <dbReference type="NCBI Taxonomy" id="983967"/>
    <lineage>
        <taxon>Eukaryota</taxon>
        <taxon>Fungi</taxon>
        <taxon>Dikarya</taxon>
        <taxon>Ascomycota</taxon>
        <taxon>Saccharomycotina</taxon>
        <taxon>Pichiomycetes</taxon>
        <taxon>Pichiales</taxon>
        <taxon>Pichiaceae</taxon>
        <taxon>Ogataea</taxon>
        <taxon>Ogataea/Candida clade</taxon>
    </lineage>
</organism>
<evidence type="ECO:0000313" key="3">
    <source>
        <dbReference type="Proteomes" id="UP000094801"/>
    </source>
</evidence>
<evidence type="ECO:0000256" key="1">
    <source>
        <dbReference type="SAM" id="Phobius"/>
    </source>
</evidence>
<dbReference type="EMBL" id="KV453876">
    <property type="protein sequence ID" value="ODV82700.1"/>
    <property type="molecule type" value="Genomic_DNA"/>
</dbReference>
<accession>A0A1E4ST64</accession>
<protein>
    <submittedName>
        <fullName evidence="2">Uncharacterized protein</fullName>
    </submittedName>
</protein>
<keyword evidence="3" id="KW-1185">Reference proteome</keyword>